<feature type="domain" description="Phosphotyrosine protein phosphatase I" evidence="7">
    <location>
        <begin position="3"/>
        <end position="141"/>
    </location>
</feature>
<dbReference type="EC" id="3.1.3.48" evidence="2"/>
<dbReference type="PANTHER" id="PTHR11717">
    <property type="entry name" value="LOW MOLECULAR WEIGHT PROTEIN TYROSINE PHOSPHATASE"/>
    <property type="match status" value="1"/>
</dbReference>
<dbReference type="Proteomes" id="UP000307999">
    <property type="component" value="Unassembled WGS sequence"/>
</dbReference>
<evidence type="ECO:0000256" key="1">
    <source>
        <dbReference type="ARBA" id="ARBA00011063"/>
    </source>
</evidence>
<evidence type="ECO:0000256" key="4">
    <source>
        <dbReference type="ARBA" id="ARBA00022912"/>
    </source>
</evidence>
<evidence type="ECO:0000256" key="2">
    <source>
        <dbReference type="ARBA" id="ARBA00013064"/>
    </source>
</evidence>
<reference evidence="8 9" key="1">
    <citation type="submission" date="2019-04" db="EMBL/GenBank/DDBJ databases">
        <title>Thalassotalea guangxiensis sp. nov., isolated from sediment of the coastal wetland.</title>
        <authorList>
            <person name="Zheng S."/>
            <person name="Zhang D."/>
        </authorList>
    </citation>
    <scope>NUCLEOTIDE SEQUENCE [LARGE SCALE GENOMIC DNA]</scope>
    <source>
        <strain evidence="8 9">ZS-4</strain>
    </source>
</reference>
<feature type="active site" evidence="6">
    <location>
        <position position="15"/>
    </location>
</feature>
<organism evidence="8 9">
    <name type="scientific">Thalassotalea mangrovi</name>
    <dbReference type="NCBI Taxonomy" id="2572245"/>
    <lineage>
        <taxon>Bacteria</taxon>
        <taxon>Pseudomonadati</taxon>
        <taxon>Pseudomonadota</taxon>
        <taxon>Gammaproteobacteria</taxon>
        <taxon>Alteromonadales</taxon>
        <taxon>Colwelliaceae</taxon>
        <taxon>Thalassotalea</taxon>
    </lineage>
</organism>
<dbReference type="InterPro" id="IPR036196">
    <property type="entry name" value="Ptyr_pPase_sf"/>
</dbReference>
<comment type="catalytic activity">
    <reaction evidence="5">
        <text>O-phospho-L-tyrosyl-[protein] + H2O = L-tyrosyl-[protein] + phosphate</text>
        <dbReference type="Rhea" id="RHEA:10684"/>
        <dbReference type="Rhea" id="RHEA-COMP:10136"/>
        <dbReference type="Rhea" id="RHEA-COMP:20101"/>
        <dbReference type="ChEBI" id="CHEBI:15377"/>
        <dbReference type="ChEBI" id="CHEBI:43474"/>
        <dbReference type="ChEBI" id="CHEBI:46858"/>
        <dbReference type="ChEBI" id="CHEBI:61978"/>
        <dbReference type="EC" id="3.1.3.48"/>
    </reaction>
</comment>
<evidence type="ECO:0000313" key="9">
    <source>
        <dbReference type="Proteomes" id="UP000307999"/>
    </source>
</evidence>
<keyword evidence="3" id="KW-0378">Hydrolase</keyword>
<dbReference type="GO" id="GO:0004725">
    <property type="term" value="F:protein tyrosine phosphatase activity"/>
    <property type="evidence" value="ECO:0007669"/>
    <property type="project" value="UniProtKB-EC"/>
</dbReference>
<feature type="active site" description="Proton donor" evidence="6">
    <location>
        <position position="115"/>
    </location>
</feature>
<dbReference type="InterPro" id="IPR050438">
    <property type="entry name" value="LMW_PTPase"/>
</dbReference>
<evidence type="ECO:0000259" key="7">
    <source>
        <dbReference type="SMART" id="SM00226"/>
    </source>
</evidence>
<name>A0A4U1B6E6_9GAMM</name>
<keyword evidence="4" id="KW-0904">Protein phosphatase</keyword>
<dbReference type="OrthoDB" id="9784339at2"/>
<evidence type="ECO:0000256" key="6">
    <source>
        <dbReference type="PIRSR" id="PIRSR617867-1"/>
    </source>
</evidence>
<dbReference type="SUPFAM" id="SSF52788">
    <property type="entry name" value="Phosphotyrosine protein phosphatases I"/>
    <property type="match status" value="1"/>
</dbReference>
<accession>A0A4U1B6E6</accession>
<dbReference type="PRINTS" id="PR00719">
    <property type="entry name" value="LMWPTPASE"/>
</dbReference>
<dbReference type="AlphaFoldDB" id="A0A4U1B6E6"/>
<dbReference type="SMART" id="SM00226">
    <property type="entry name" value="LMWPc"/>
    <property type="match status" value="1"/>
</dbReference>
<dbReference type="RefSeq" id="WP_136735119.1">
    <property type="nucleotide sequence ID" value="NZ_SWDB01000010.1"/>
</dbReference>
<evidence type="ECO:0000256" key="5">
    <source>
        <dbReference type="ARBA" id="ARBA00051722"/>
    </source>
</evidence>
<protein>
    <recommendedName>
        <fullName evidence="2">protein-tyrosine-phosphatase</fullName>
        <ecNumber evidence="2">3.1.3.48</ecNumber>
    </recommendedName>
</protein>
<dbReference type="InterPro" id="IPR017867">
    <property type="entry name" value="Tyr_phospatase_low_mol_wt"/>
</dbReference>
<evidence type="ECO:0000256" key="3">
    <source>
        <dbReference type="ARBA" id="ARBA00022801"/>
    </source>
</evidence>
<dbReference type="EMBL" id="SWDB01000010">
    <property type="protein sequence ID" value="TKB46111.1"/>
    <property type="molecule type" value="Genomic_DNA"/>
</dbReference>
<gene>
    <name evidence="8" type="ORF">E8M12_05640</name>
</gene>
<keyword evidence="9" id="KW-1185">Reference proteome</keyword>
<proteinExistence type="inferred from homology"/>
<feature type="active site" description="Nucleophile" evidence="6">
    <location>
        <position position="9"/>
    </location>
</feature>
<sequence length="143" mass="15920">MFNNILIVCVGNICRSPAAERLLQQQLANKSVTSAGLGAVIDHGIEESMAQLLTQDGIDTKGHQARQITEQMVAEADLILAMEQRHINAIRTKYPTASGKTMLLGKWNGDEEVPDPYKRSQEIFELAYGLINKHCQQWAEKLT</sequence>
<dbReference type="InterPro" id="IPR023485">
    <property type="entry name" value="Ptyr_pPase"/>
</dbReference>
<dbReference type="PANTHER" id="PTHR11717:SF31">
    <property type="entry name" value="LOW MOLECULAR WEIGHT PROTEIN-TYROSINE-PHOSPHATASE ETP-RELATED"/>
    <property type="match status" value="1"/>
</dbReference>
<evidence type="ECO:0000313" key="8">
    <source>
        <dbReference type="EMBL" id="TKB46111.1"/>
    </source>
</evidence>
<comment type="similarity">
    <text evidence="1">Belongs to the low molecular weight phosphotyrosine protein phosphatase family.</text>
</comment>
<comment type="caution">
    <text evidence="8">The sequence shown here is derived from an EMBL/GenBank/DDBJ whole genome shotgun (WGS) entry which is preliminary data.</text>
</comment>
<dbReference type="Pfam" id="PF01451">
    <property type="entry name" value="LMWPc"/>
    <property type="match status" value="1"/>
</dbReference>
<dbReference type="CDD" id="cd16343">
    <property type="entry name" value="LMWPTP"/>
    <property type="match status" value="1"/>
</dbReference>
<dbReference type="Gene3D" id="3.40.50.2300">
    <property type="match status" value="1"/>
</dbReference>